<reference evidence="1" key="1">
    <citation type="submission" date="2023-11" db="EMBL/GenBank/DDBJ databases">
        <authorList>
            <person name="Poullet M."/>
        </authorList>
    </citation>
    <scope>NUCLEOTIDE SEQUENCE</scope>
    <source>
        <strain evidence="1">E1834</strain>
    </source>
</reference>
<sequence>MLAPLALIANIFYLAAVAIIVAYLVTHLIPIKDAPAVGNLTELPLFFGTVMFAFEGVAVVLPIENKLINPVDFIAANGVLNTACFIVLAVYATTGFYGYLAFGSHVKDTVTLNLPNEPFYQVIKIMLVGCILVSYPLQFYVPMERVEKWVSRKIPIEWQNPIVYILRYSMVILTCKNFIFFTNLF</sequence>
<gene>
    <name evidence="1" type="ORF">MENTE1834_LOCUS2825</name>
</gene>
<evidence type="ECO:0000313" key="1">
    <source>
        <dbReference type="EMBL" id="CAK5014825.1"/>
    </source>
</evidence>
<organism evidence="1 2">
    <name type="scientific">Meloidogyne enterolobii</name>
    <name type="common">Root-knot nematode worm</name>
    <name type="synonym">Meloidogyne mayaguensis</name>
    <dbReference type="NCBI Taxonomy" id="390850"/>
    <lineage>
        <taxon>Eukaryota</taxon>
        <taxon>Metazoa</taxon>
        <taxon>Ecdysozoa</taxon>
        <taxon>Nematoda</taxon>
        <taxon>Chromadorea</taxon>
        <taxon>Rhabditida</taxon>
        <taxon>Tylenchina</taxon>
        <taxon>Tylenchomorpha</taxon>
        <taxon>Tylenchoidea</taxon>
        <taxon>Meloidogynidae</taxon>
        <taxon>Meloidogyninae</taxon>
        <taxon>Meloidogyne</taxon>
    </lineage>
</organism>
<evidence type="ECO:0000313" key="2">
    <source>
        <dbReference type="Proteomes" id="UP001497535"/>
    </source>
</evidence>
<dbReference type="Proteomes" id="UP001497535">
    <property type="component" value="Unassembled WGS sequence"/>
</dbReference>
<comment type="caution">
    <text evidence="1">The sequence shown here is derived from an EMBL/GenBank/DDBJ whole genome shotgun (WGS) entry which is preliminary data.</text>
</comment>
<dbReference type="EMBL" id="CAVMJV010000002">
    <property type="protein sequence ID" value="CAK5014825.1"/>
    <property type="molecule type" value="Genomic_DNA"/>
</dbReference>
<keyword evidence="2" id="KW-1185">Reference proteome</keyword>
<proteinExistence type="predicted"/>
<protein>
    <submittedName>
        <fullName evidence="1">Uncharacterized protein</fullName>
    </submittedName>
</protein>
<accession>A0ACB0XS90</accession>
<name>A0ACB0XS90_MELEN</name>